<evidence type="ECO:0000313" key="2">
    <source>
        <dbReference type="EMBL" id="MBW7461580.1"/>
    </source>
</evidence>
<gene>
    <name evidence="2" type="ORF">K0U00_46735</name>
</gene>
<evidence type="ECO:0000313" key="3">
    <source>
        <dbReference type="Proteomes" id="UP001519887"/>
    </source>
</evidence>
<protein>
    <submittedName>
        <fullName evidence="2">Phosphohydrolase</fullName>
    </submittedName>
</protein>
<keyword evidence="1" id="KW-0472">Membrane</keyword>
<feature type="transmembrane region" description="Helical" evidence="1">
    <location>
        <begin position="24"/>
        <end position="45"/>
    </location>
</feature>
<feature type="non-terminal residue" evidence="2">
    <location>
        <position position="1"/>
    </location>
</feature>
<feature type="transmembrane region" description="Helical" evidence="1">
    <location>
        <begin position="57"/>
        <end position="78"/>
    </location>
</feature>
<sequence length="177" mass="20350">AAFTLFTFLRPDLMDRLMLANQPYNWIAAGLTGAGCIWTMYRYWHSYRAARFPLQQAIVYSSGWLLVTQYIIVTGITWKLSWWLYHGLLLGSMMIMIGGLIRQYFSRGSFTSSLKVLFQSDPRVWLEACMTPSVRALIMATEVRDAYTAGHNMRVALYALRLAEEMELTTEQLRAIA</sequence>
<feature type="non-terminal residue" evidence="2">
    <location>
        <position position="177"/>
    </location>
</feature>
<dbReference type="EMBL" id="JAHZIK010003077">
    <property type="protein sequence ID" value="MBW7461580.1"/>
    <property type="molecule type" value="Genomic_DNA"/>
</dbReference>
<evidence type="ECO:0000256" key="1">
    <source>
        <dbReference type="SAM" id="Phobius"/>
    </source>
</evidence>
<dbReference type="Proteomes" id="UP001519887">
    <property type="component" value="Unassembled WGS sequence"/>
</dbReference>
<dbReference type="SUPFAM" id="SSF109604">
    <property type="entry name" value="HD-domain/PDEase-like"/>
    <property type="match status" value="1"/>
</dbReference>
<feature type="transmembrane region" description="Helical" evidence="1">
    <location>
        <begin position="84"/>
        <end position="105"/>
    </location>
</feature>
<keyword evidence="1" id="KW-1133">Transmembrane helix</keyword>
<keyword evidence="1" id="KW-0812">Transmembrane</keyword>
<comment type="caution">
    <text evidence="2">The sequence shown here is derived from an EMBL/GenBank/DDBJ whole genome shotgun (WGS) entry which is preliminary data.</text>
</comment>
<keyword evidence="3" id="KW-1185">Reference proteome</keyword>
<reference evidence="2 3" key="1">
    <citation type="submission" date="2021-07" db="EMBL/GenBank/DDBJ databases">
        <title>Paenibacillus radiodurans sp. nov., isolated from the southeastern edge of Tengger Desert.</title>
        <authorList>
            <person name="Zhang G."/>
        </authorList>
    </citation>
    <scope>NUCLEOTIDE SEQUENCE [LARGE SCALE GENOMIC DNA]</scope>
    <source>
        <strain evidence="2 3">CCM 7311</strain>
    </source>
</reference>
<dbReference type="Gene3D" id="1.10.3210.10">
    <property type="entry name" value="Hypothetical protein af1432"/>
    <property type="match status" value="1"/>
</dbReference>
<name>A0ABS7CKX1_9BACL</name>
<accession>A0ABS7CKX1</accession>
<proteinExistence type="predicted"/>
<organism evidence="2 3">
    <name type="scientific">Paenibacillus sepulcri</name>
    <dbReference type="NCBI Taxonomy" id="359917"/>
    <lineage>
        <taxon>Bacteria</taxon>
        <taxon>Bacillati</taxon>
        <taxon>Bacillota</taxon>
        <taxon>Bacilli</taxon>
        <taxon>Bacillales</taxon>
        <taxon>Paenibacillaceae</taxon>
        <taxon>Paenibacillus</taxon>
    </lineage>
</organism>